<reference evidence="1" key="1">
    <citation type="submission" date="2013-11" db="EMBL/GenBank/DDBJ databases">
        <title>Microbial diversity, functional groups and degradation webs in Northern and Southern Mediterranean and Red Sea marine crude oil polluted sites.</title>
        <authorList>
            <person name="Daffonchio D."/>
            <person name="Mapelli F."/>
            <person name="Ferrer M."/>
            <person name="Richter M."/>
            <person name="Cherif A."/>
            <person name="Malkawi H.I."/>
            <person name="Yakimov M.M."/>
            <person name="Abdel-Fattah Y.R."/>
            <person name="Blaghen M."/>
            <person name="Golyshin P.N."/>
            <person name="Kalogerakis N."/>
            <person name="Boon N."/>
            <person name="Magagnini M."/>
            <person name="Fava F."/>
        </authorList>
    </citation>
    <scope>NUCLEOTIDE SEQUENCE</scope>
</reference>
<dbReference type="AlphaFoldDB" id="A0A1B6NW31"/>
<evidence type="ECO:0000313" key="1">
    <source>
        <dbReference type="EMBL" id="KTF07656.1"/>
    </source>
</evidence>
<gene>
    <name evidence="1" type="ORF">MGSAQ_000849</name>
</gene>
<name>A0A1B6NW31_9ZZZZ</name>
<dbReference type="EMBL" id="AYSL01000410">
    <property type="protein sequence ID" value="KTF07656.1"/>
    <property type="molecule type" value="Genomic_DNA"/>
</dbReference>
<comment type="caution">
    <text evidence="1">The sequence shown here is derived from an EMBL/GenBank/DDBJ whole genome shotgun (WGS) entry which is preliminary data.</text>
</comment>
<proteinExistence type="predicted"/>
<sequence>MIYSQTLKIYSNFQKNVFHHVTIVLLLKITLGAD</sequence>
<accession>A0A1B6NW31</accession>
<protein>
    <submittedName>
        <fullName evidence="1">Uncharacterized protein</fullName>
    </submittedName>
</protein>
<organism evidence="1">
    <name type="scientific">marine sediment metagenome</name>
    <dbReference type="NCBI Taxonomy" id="412755"/>
    <lineage>
        <taxon>unclassified sequences</taxon>
        <taxon>metagenomes</taxon>
        <taxon>ecological metagenomes</taxon>
    </lineage>
</organism>